<reference evidence="4" key="2">
    <citation type="submission" date="2021-09" db="EMBL/GenBank/DDBJ databases">
        <authorList>
            <person name="Jia N."/>
            <person name="Wang J."/>
            <person name="Shi W."/>
            <person name="Du L."/>
            <person name="Sun Y."/>
            <person name="Zhan W."/>
            <person name="Jiang J."/>
            <person name="Wang Q."/>
            <person name="Zhang B."/>
            <person name="Ji P."/>
            <person name="Sakyi L.B."/>
            <person name="Cui X."/>
            <person name="Yuan T."/>
            <person name="Jiang B."/>
            <person name="Yang W."/>
            <person name="Lam T.T.-Y."/>
            <person name="Chang Q."/>
            <person name="Ding S."/>
            <person name="Wang X."/>
            <person name="Zhu J."/>
            <person name="Ruan X."/>
            <person name="Zhao L."/>
            <person name="Wei J."/>
            <person name="Que T."/>
            <person name="Du C."/>
            <person name="Cheng J."/>
            <person name="Dai P."/>
            <person name="Han X."/>
            <person name="Huang E."/>
            <person name="Gao Y."/>
            <person name="Liu J."/>
            <person name="Shao H."/>
            <person name="Ye R."/>
            <person name="Li L."/>
            <person name="Wei W."/>
            <person name="Wang X."/>
            <person name="Wang C."/>
            <person name="Huo Q."/>
            <person name="Li W."/>
            <person name="Guo W."/>
            <person name="Chen H."/>
            <person name="Chen S."/>
            <person name="Zhou L."/>
            <person name="Zhou L."/>
            <person name="Ni X."/>
            <person name="Tian J."/>
            <person name="Zhou Y."/>
            <person name="Sheng Y."/>
            <person name="Liu T."/>
            <person name="Pan Y."/>
            <person name="Xia L."/>
            <person name="Li J."/>
            <person name="Zhao F."/>
            <person name="Cao W."/>
        </authorList>
    </citation>
    <scope>NUCLEOTIDE SEQUENCE</scope>
    <source>
        <strain evidence="4">Rmic-2018</strain>
        <tissue evidence="4">Larvae</tissue>
    </source>
</reference>
<reference evidence="4" key="1">
    <citation type="journal article" date="2020" name="Cell">
        <title>Large-Scale Comparative Analyses of Tick Genomes Elucidate Their Genetic Diversity and Vector Capacities.</title>
        <authorList>
            <consortium name="Tick Genome and Microbiome Consortium (TIGMIC)"/>
            <person name="Jia N."/>
            <person name="Wang J."/>
            <person name="Shi W."/>
            <person name="Du L."/>
            <person name="Sun Y."/>
            <person name="Zhan W."/>
            <person name="Jiang J.F."/>
            <person name="Wang Q."/>
            <person name="Zhang B."/>
            <person name="Ji P."/>
            <person name="Bell-Sakyi L."/>
            <person name="Cui X.M."/>
            <person name="Yuan T.T."/>
            <person name="Jiang B.G."/>
            <person name="Yang W.F."/>
            <person name="Lam T.T."/>
            <person name="Chang Q.C."/>
            <person name="Ding S.J."/>
            <person name="Wang X.J."/>
            <person name="Zhu J.G."/>
            <person name="Ruan X.D."/>
            <person name="Zhao L."/>
            <person name="Wei J.T."/>
            <person name="Ye R.Z."/>
            <person name="Que T.C."/>
            <person name="Du C.H."/>
            <person name="Zhou Y.H."/>
            <person name="Cheng J.X."/>
            <person name="Dai P.F."/>
            <person name="Guo W.B."/>
            <person name="Han X.H."/>
            <person name="Huang E.J."/>
            <person name="Li L.F."/>
            <person name="Wei W."/>
            <person name="Gao Y.C."/>
            <person name="Liu J.Z."/>
            <person name="Shao H.Z."/>
            <person name="Wang X."/>
            <person name="Wang C.C."/>
            <person name="Yang T.C."/>
            <person name="Huo Q.B."/>
            <person name="Li W."/>
            <person name="Chen H.Y."/>
            <person name="Chen S.E."/>
            <person name="Zhou L.G."/>
            <person name="Ni X.B."/>
            <person name="Tian J.H."/>
            <person name="Sheng Y."/>
            <person name="Liu T."/>
            <person name="Pan Y.S."/>
            <person name="Xia L.Y."/>
            <person name="Li J."/>
            <person name="Zhao F."/>
            <person name="Cao W.C."/>
        </authorList>
    </citation>
    <scope>NUCLEOTIDE SEQUENCE</scope>
    <source>
        <strain evidence="4">Rmic-2018</strain>
    </source>
</reference>
<dbReference type="Pfam" id="PF08398">
    <property type="entry name" value="Phospholip_A2_4"/>
    <property type="match status" value="1"/>
</dbReference>
<feature type="region of interest" description="Disordered" evidence="1">
    <location>
        <begin position="422"/>
        <end position="444"/>
    </location>
</feature>
<dbReference type="VEuPathDB" id="VectorBase:LOC119163910"/>
<feature type="compositionally biased region" description="Polar residues" evidence="1">
    <location>
        <begin position="582"/>
        <end position="592"/>
    </location>
</feature>
<name>A0A9J6DT07_RHIMP</name>
<feature type="compositionally biased region" description="Basic residues" evidence="1">
    <location>
        <begin position="119"/>
        <end position="138"/>
    </location>
</feature>
<dbReference type="Proteomes" id="UP000821866">
    <property type="component" value="Unassembled WGS sequence"/>
</dbReference>
<keyword evidence="5" id="KW-1185">Reference proteome</keyword>
<evidence type="ECO:0000256" key="1">
    <source>
        <dbReference type="SAM" id="MobiDB-lite"/>
    </source>
</evidence>
<dbReference type="VEuPathDB" id="VectorBase:LOC119174105"/>
<dbReference type="GO" id="GO:0005198">
    <property type="term" value="F:structural molecule activity"/>
    <property type="evidence" value="ECO:0007669"/>
    <property type="project" value="InterPro"/>
</dbReference>
<protein>
    <recommendedName>
        <fullName evidence="6">PiggyBac transposable element-derived protein domain-containing protein</fullName>
    </recommendedName>
</protein>
<dbReference type="VEuPathDB" id="VectorBase:LOC119184267"/>
<feature type="region of interest" description="Disordered" evidence="1">
    <location>
        <begin position="100"/>
        <end position="156"/>
    </location>
</feature>
<proteinExistence type="predicted"/>
<dbReference type="EMBL" id="JABSTU010000007">
    <property type="protein sequence ID" value="KAH8025145.1"/>
    <property type="molecule type" value="Genomic_DNA"/>
</dbReference>
<dbReference type="Pfam" id="PF13843">
    <property type="entry name" value="DDE_Tnp_1_7"/>
    <property type="match status" value="1"/>
</dbReference>
<feature type="domain" description="PiggyBac transposable element-derived protein" evidence="3">
    <location>
        <begin position="190"/>
        <end position="302"/>
    </location>
</feature>
<dbReference type="AlphaFoldDB" id="A0A9J6DT07"/>
<dbReference type="InterPro" id="IPR029526">
    <property type="entry name" value="PGBD"/>
</dbReference>
<evidence type="ECO:0008006" key="6">
    <source>
        <dbReference type="Google" id="ProtNLM"/>
    </source>
</evidence>
<feature type="region of interest" description="Disordered" evidence="1">
    <location>
        <begin position="567"/>
        <end position="597"/>
    </location>
</feature>
<organism evidence="4 5">
    <name type="scientific">Rhipicephalus microplus</name>
    <name type="common">Cattle tick</name>
    <name type="synonym">Boophilus microplus</name>
    <dbReference type="NCBI Taxonomy" id="6941"/>
    <lineage>
        <taxon>Eukaryota</taxon>
        <taxon>Metazoa</taxon>
        <taxon>Ecdysozoa</taxon>
        <taxon>Arthropoda</taxon>
        <taxon>Chelicerata</taxon>
        <taxon>Arachnida</taxon>
        <taxon>Acari</taxon>
        <taxon>Parasitiformes</taxon>
        <taxon>Ixodida</taxon>
        <taxon>Ixodoidea</taxon>
        <taxon>Ixodidae</taxon>
        <taxon>Rhipicephalinae</taxon>
        <taxon>Rhipicephalus</taxon>
        <taxon>Boophilus</taxon>
    </lineage>
</organism>
<sequence>MPLFPGHRYLGPGNLLRNGDPVDEDDGIAKSHDEAYERATSHEDVFAADQASAALFKVERSLSVEEAVELLFRLPDDPRESDIESELADSENEVVPALAPVEKSDSDDNALDQPSTSTGKRRRSSYVRKKPKKKKRRPRSPEPVQSDNSDSRDVASEGTVLWSTALPVLNNRSVSSLEPQYSSKLSSSCTPSESFSLYFNDDVLEMIVLETNRYARQEARKGWHDLTKGELKAYLGILILMSVNPAHHLYLYWSSDSFFNVKEISSVMTFKRFQAIMNSLHFYDNEKIKSKDAAVVNAFIQHCHFTPNEYLWFRLALGRELISGKSFRKKTAIPAFQHKKRGRQSEQKMVGLPGEIGFHNGDHHPVKTTGRKRSDDGVAPILRRCCALTLRVVSIASGEALDKRSCERCHYFEGLASKDKACAAPSPEYSGSITNSEKEGSQEENECDASAALMVDGDSFSGLECFHLSSHSDEDEKTFVFPSFGSLHDTIVRDGPVTSAVFRQIVDILFREMVKITVIVLQPLYIYMVLTRFSTSMQPKTSNAIGSGMDSWRCSLRIKFKNQRRSLSNDPRVAENRKKFSASRNTDDNCTSELKRHKKRKMNIDISGLAGEDENSFEKHEEWLQSQAFSAVPDEKLIDERMNLTAK</sequence>
<dbReference type="VEuPathDB" id="VectorBase:LOC119161216"/>
<evidence type="ECO:0000313" key="5">
    <source>
        <dbReference type="Proteomes" id="UP000821866"/>
    </source>
</evidence>
<evidence type="ECO:0000259" key="2">
    <source>
        <dbReference type="Pfam" id="PF08398"/>
    </source>
</evidence>
<accession>A0A9J6DT07</accession>
<dbReference type="PANTHER" id="PTHR46599">
    <property type="entry name" value="PIGGYBAC TRANSPOSABLE ELEMENT-DERIVED PROTEIN 4"/>
    <property type="match status" value="1"/>
</dbReference>
<feature type="domain" description="Phospholipase A2-like" evidence="2">
    <location>
        <begin position="4"/>
        <end position="44"/>
    </location>
</feature>
<comment type="caution">
    <text evidence="4">The sequence shown here is derived from an EMBL/GenBank/DDBJ whole genome shotgun (WGS) entry which is preliminary data.</text>
</comment>
<dbReference type="InterPro" id="IPR013607">
    <property type="entry name" value="Phospholipase_A2-like"/>
</dbReference>
<dbReference type="PANTHER" id="PTHR46599:SF3">
    <property type="entry name" value="PIGGYBAC TRANSPOSABLE ELEMENT-DERIVED PROTEIN 4"/>
    <property type="match status" value="1"/>
</dbReference>
<evidence type="ECO:0000313" key="4">
    <source>
        <dbReference type="EMBL" id="KAH8025145.1"/>
    </source>
</evidence>
<evidence type="ECO:0000259" key="3">
    <source>
        <dbReference type="Pfam" id="PF13843"/>
    </source>
</evidence>
<gene>
    <name evidence="4" type="ORF">HPB51_003987</name>
</gene>